<dbReference type="Proteomes" id="UP000319555">
    <property type="component" value="Unassembled WGS sequence"/>
</dbReference>
<gene>
    <name evidence="3" type="ORF">SAMN06265380_11256</name>
</gene>
<accession>A0A521EML2</accession>
<sequence length="373" mass="38386">MKLNRIALLTTACLIAELAATQVVAGGNQYGWCRGVGNPHQSSQGCGQAGGQGTGNQITGPTQPVANQLPPKGTQQTPTSVTVPVLAPGAVPNAIPGQVPIATPIAVPGQVPTPVLAPTLAPPLTPNATPNRVPTAVPNQVPPLATGPTAVPPQVPTATPNQVPIAIPGQVPPQPTGPTAVPPLVPTAIPNQIPVAVPGRVPQPSGTTATPPLVPTATPNQVPTAVPGQVPQLTPKPTATHVAVPGHPKPQGVVTIMRPKPRPTTGTVQQPGTTQVTHHLTHQRNSKKHDHVAATPGRHDPHDLPRFRSAAAKENWECVASGFGQRRYDAGRGVLLNSGALRHLGNVDAMARDVPARHPKHSGCIISVKRKQR</sequence>
<name>A0A521EML2_9RHOB</name>
<organism evidence="3 4">
    <name type="scientific">Ruegeria faecimaris</name>
    <dbReference type="NCBI Taxonomy" id="686389"/>
    <lineage>
        <taxon>Bacteria</taxon>
        <taxon>Pseudomonadati</taxon>
        <taxon>Pseudomonadota</taxon>
        <taxon>Alphaproteobacteria</taxon>
        <taxon>Rhodobacterales</taxon>
        <taxon>Roseobacteraceae</taxon>
        <taxon>Ruegeria</taxon>
    </lineage>
</organism>
<dbReference type="EMBL" id="FXTE01000012">
    <property type="protein sequence ID" value="SMO85158.1"/>
    <property type="molecule type" value="Genomic_DNA"/>
</dbReference>
<evidence type="ECO:0000313" key="4">
    <source>
        <dbReference type="Proteomes" id="UP000319555"/>
    </source>
</evidence>
<feature type="region of interest" description="Disordered" evidence="1">
    <location>
        <begin position="40"/>
        <end position="64"/>
    </location>
</feature>
<feature type="region of interest" description="Disordered" evidence="1">
    <location>
        <begin position="280"/>
        <end position="304"/>
    </location>
</feature>
<feature type="signal peptide" evidence="2">
    <location>
        <begin position="1"/>
        <end position="25"/>
    </location>
</feature>
<evidence type="ECO:0000313" key="3">
    <source>
        <dbReference type="EMBL" id="SMO85158.1"/>
    </source>
</evidence>
<keyword evidence="2" id="KW-0732">Signal</keyword>
<reference evidence="3 4" key="1">
    <citation type="submission" date="2017-05" db="EMBL/GenBank/DDBJ databases">
        <authorList>
            <person name="Varghese N."/>
            <person name="Submissions S."/>
        </authorList>
    </citation>
    <scope>NUCLEOTIDE SEQUENCE [LARGE SCALE GENOMIC DNA]</scope>
    <source>
        <strain evidence="3 4">DSM 28009</strain>
    </source>
</reference>
<keyword evidence="4" id="KW-1185">Reference proteome</keyword>
<proteinExistence type="predicted"/>
<evidence type="ECO:0000256" key="2">
    <source>
        <dbReference type="SAM" id="SignalP"/>
    </source>
</evidence>
<protein>
    <submittedName>
        <fullName evidence="3">Uncharacterized protein</fullName>
    </submittedName>
</protein>
<feature type="chain" id="PRO_5022120427" evidence="2">
    <location>
        <begin position="26"/>
        <end position="373"/>
    </location>
</feature>
<evidence type="ECO:0000256" key="1">
    <source>
        <dbReference type="SAM" id="MobiDB-lite"/>
    </source>
</evidence>
<feature type="compositionally biased region" description="Basic residues" evidence="1">
    <location>
        <begin position="280"/>
        <end position="290"/>
    </location>
</feature>
<dbReference type="AlphaFoldDB" id="A0A521EML2"/>